<evidence type="ECO:0000256" key="4">
    <source>
        <dbReference type="ARBA" id="ARBA00022490"/>
    </source>
</evidence>
<keyword evidence="8 14" id="KW-0067">ATP-binding</keyword>
<dbReference type="CDD" id="cd00807">
    <property type="entry name" value="GlnRS_core"/>
    <property type="match status" value="1"/>
</dbReference>
<keyword evidence="10 14" id="KW-0030">Aminoacyl-tRNA synthetase</keyword>
<dbReference type="PRINTS" id="PR00987">
    <property type="entry name" value="TRNASYNTHGLU"/>
</dbReference>
<keyword evidence="19" id="KW-1185">Reference proteome</keyword>
<dbReference type="FunFam" id="1.10.1160.10:FF:000001">
    <property type="entry name" value="Glutamine--tRNA ligase"/>
    <property type="match status" value="1"/>
</dbReference>
<dbReference type="OrthoDB" id="10250478at2759"/>
<dbReference type="InterPro" id="IPR049437">
    <property type="entry name" value="tRNA-synt_1c_C2"/>
</dbReference>
<dbReference type="EMBL" id="JANBQB010000391">
    <property type="protein sequence ID" value="KAJ1976900.1"/>
    <property type="molecule type" value="Genomic_DNA"/>
</dbReference>
<dbReference type="InterPro" id="IPR020061">
    <property type="entry name" value="Glu_tRNA_lig_a-bdl"/>
</dbReference>
<comment type="catalytic activity">
    <reaction evidence="12">
        <text>tRNA(Glu) + L-glutamate + ATP = L-glutamyl-tRNA(Glu) + AMP + diphosphate</text>
        <dbReference type="Rhea" id="RHEA:23540"/>
        <dbReference type="Rhea" id="RHEA-COMP:9663"/>
        <dbReference type="Rhea" id="RHEA-COMP:9680"/>
        <dbReference type="ChEBI" id="CHEBI:29985"/>
        <dbReference type="ChEBI" id="CHEBI:30616"/>
        <dbReference type="ChEBI" id="CHEBI:33019"/>
        <dbReference type="ChEBI" id="CHEBI:78442"/>
        <dbReference type="ChEBI" id="CHEBI:78520"/>
        <dbReference type="ChEBI" id="CHEBI:456215"/>
        <dbReference type="EC" id="6.1.1.17"/>
    </reaction>
</comment>
<protein>
    <recommendedName>
        <fullName evidence="13">Probable glutamate--tRNA ligase, cytoplasmic</fullName>
        <ecNumber evidence="3">6.1.1.17</ecNumber>
    </recommendedName>
    <alternativeName>
        <fullName evidence="11">Glutamyl-tRNA synthetase</fullName>
    </alternativeName>
</protein>
<dbReference type="GO" id="GO:0005524">
    <property type="term" value="F:ATP binding"/>
    <property type="evidence" value="ECO:0007669"/>
    <property type="project" value="UniProtKB-KW"/>
</dbReference>
<dbReference type="Gene3D" id="1.20.1050.10">
    <property type="match status" value="1"/>
</dbReference>
<evidence type="ECO:0000256" key="11">
    <source>
        <dbReference type="ARBA" id="ARBA00030865"/>
    </source>
</evidence>
<evidence type="ECO:0000259" key="17">
    <source>
        <dbReference type="Pfam" id="PF20974"/>
    </source>
</evidence>
<feature type="domain" description="tRNA synthetases class I (E and Q) anti-codon binding" evidence="17">
    <location>
        <begin position="624"/>
        <end position="699"/>
    </location>
</feature>
<evidence type="ECO:0000256" key="9">
    <source>
        <dbReference type="ARBA" id="ARBA00022917"/>
    </source>
</evidence>
<evidence type="ECO:0000259" key="16">
    <source>
        <dbReference type="Pfam" id="PF03950"/>
    </source>
</evidence>
<dbReference type="GO" id="GO:0005829">
    <property type="term" value="C:cytosol"/>
    <property type="evidence" value="ECO:0007669"/>
    <property type="project" value="TreeGrafter"/>
</dbReference>
<dbReference type="SUPFAM" id="SSF50715">
    <property type="entry name" value="Ribosomal protein L25-like"/>
    <property type="match status" value="1"/>
</dbReference>
<name>A0A9W8B5I5_9FUNG</name>
<comment type="subcellular location">
    <subcellularLocation>
        <location evidence="1">Cytoplasm</location>
    </subcellularLocation>
</comment>
<dbReference type="Gene3D" id="3.40.50.620">
    <property type="entry name" value="HUPs"/>
    <property type="match status" value="1"/>
</dbReference>
<evidence type="ECO:0000256" key="8">
    <source>
        <dbReference type="ARBA" id="ARBA00022840"/>
    </source>
</evidence>
<dbReference type="InterPro" id="IPR036282">
    <property type="entry name" value="Glutathione-S-Trfase_C_sf"/>
</dbReference>
<dbReference type="PROSITE" id="PS00178">
    <property type="entry name" value="AA_TRNA_LIGASE_I"/>
    <property type="match status" value="1"/>
</dbReference>
<dbReference type="GO" id="GO:0006424">
    <property type="term" value="P:glutamyl-tRNA aminoacylation"/>
    <property type="evidence" value="ECO:0007669"/>
    <property type="project" value="InterPro"/>
</dbReference>
<dbReference type="FunFam" id="2.40.240.10:FF:000004">
    <property type="entry name" value="Glutamyl-tRNA synthetase, cytoplasmic"/>
    <property type="match status" value="1"/>
</dbReference>
<evidence type="ECO:0000256" key="13">
    <source>
        <dbReference type="ARBA" id="ARBA00070830"/>
    </source>
</evidence>
<dbReference type="InterPro" id="IPR014729">
    <property type="entry name" value="Rossmann-like_a/b/a_fold"/>
</dbReference>
<dbReference type="Pfam" id="PF00749">
    <property type="entry name" value="tRNA-synt_1c"/>
    <property type="match status" value="1"/>
</dbReference>
<evidence type="ECO:0000259" key="15">
    <source>
        <dbReference type="Pfam" id="PF00749"/>
    </source>
</evidence>
<evidence type="ECO:0000313" key="18">
    <source>
        <dbReference type="EMBL" id="KAJ1976900.1"/>
    </source>
</evidence>
<keyword evidence="9 14" id="KW-0648">Protein biosynthesis</keyword>
<evidence type="ECO:0000256" key="12">
    <source>
        <dbReference type="ARBA" id="ARBA00048351"/>
    </source>
</evidence>
<evidence type="ECO:0000256" key="5">
    <source>
        <dbReference type="ARBA" id="ARBA00022553"/>
    </source>
</evidence>
<dbReference type="NCBIfam" id="TIGR00463">
    <property type="entry name" value="gltX_arch"/>
    <property type="match status" value="1"/>
</dbReference>
<dbReference type="GO" id="GO:0004818">
    <property type="term" value="F:glutamate-tRNA ligase activity"/>
    <property type="evidence" value="ECO:0007669"/>
    <property type="project" value="UniProtKB-EC"/>
</dbReference>
<dbReference type="Gene3D" id="3.40.30.70">
    <property type="match status" value="1"/>
</dbReference>
<dbReference type="InterPro" id="IPR001412">
    <property type="entry name" value="aa-tRNA-synth_I_CS"/>
</dbReference>
<dbReference type="PANTHER" id="PTHR43097:SF5">
    <property type="entry name" value="GLUTAMATE--TRNA LIGASE"/>
    <property type="match status" value="1"/>
</dbReference>
<dbReference type="Gene3D" id="3.90.800.10">
    <property type="entry name" value="Glutamyl-tRNA Synthetase, Domain 3"/>
    <property type="match status" value="1"/>
</dbReference>
<keyword evidence="7 14" id="KW-0547">Nucleotide-binding</keyword>
<dbReference type="SUPFAM" id="SSF52374">
    <property type="entry name" value="Nucleotidylyl transferase"/>
    <property type="match status" value="1"/>
</dbReference>
<sequence>MATLTLAQKAPVLAYGPLAYAHFLQEADKDLTVTVEWKDVALIKPDDKGSTAVLIVGDTEFVGPSNCIAALADLSGEASETQSVASAIAQWTQFAHYDLTTADFKQLTASVETLNHHLTFRSFLTDYRLTQADFAVWGALRASRVFQGSVKGGAAKVGVHLLRWYTYIAQQPYVDVAIKTRQQAVGASRNRVDQGNFDIPLKNGELGGVVTRFPPEPSGYLHIGHAKAALLNQYFAQKYQGKMIVRFDDTNPNKEKMEFEQSIIQDLKLLGIQGDMTTHTSDYFDQIYDYAIQLIKAGKAYVDDTDLNTMREERGAGIASKCRDHAIEENLRRFEAMTQGTEEGLACCLRAKISVDNPNKAMRDPVIYRCNVDTPHHIHGTKWKVYPTYDFACPIVDSLEGVTHALRSNEYRDRNPLYGWFFDALGIRKVNIWDFSRLNFVYTLLSKRKLQQFVDQGVVTGWDDPRFPTVRGIRRRGMTIEALKQYILMQGASQNILMLEWDKLWALNKKVIDPVAPRHTAVNEKDVCVVNVLGGPELPECKQLAKHKKNPAVGTKQIFLSNTLYLDQDDASTLEEGEEITMMDWGNMFVKKINRDPATGRVTDVDAELHLEGDFKKTKKKLTWLSVVSPASEQGLVQCLLLDYDYLITKKKMEENDDWKDFVNPVTEYKTPALGDGNLHALQRGDIIQLERRGYYICDKPVTSADPVLHLIRIPDGKAQSTVFKAGTVASTPKTLE</sequence>
<organism evidence="18 19">
    <name type="scientific">Dimargaris verticillata</name>
    <dbReference type="NCBI Taxonomy" id="2761393"/>
    <lineage>
        <taxon>Eukaryota</taxon>
        <taxon>Fungi</taxon>
        <taxon>Fungi incertae sedis</taxon>
        <taxon>Zoopagomycota</taxon>
        <taxon>Kickxellomycotina</taxon>
        <taxon>Dimargaritomycetes</taxon>
        <taxon>Dimargaritales</taxon>
        <taxon>Dimargaritaceae</taxon>
        <taxon>Dimargaris</taxon>
    </lineage>
</organism>
<dbReference type="SUPFAM" id="SSF47616">
    <property type="entry name" value="GST C-terminal domain-like"/>
    <property type="match status" value="1"/>
</dbReference>
<dbReference type="InterPro" id="IPR020056">
    <property type="entry name" value="Rbsml_bL25/Gln-tRNA_synth_N"/>
</dbReference>
<evidence type="ECO:0000256" key="3">
    <source>
        <dbReference type="ARBA" id="ARBA00012835"/>
    </source>
</evidence>
<dbReference type="Proteomes" id="UP001151582">
    <property type="component" value="Unassembled WGS sequence"/>
</dbReference>
<dbReference type="Gene3D" id="1.10.1160.10">
    <property type="entry name" value="Glutamyl-trna Synthetase, Domain 2"/>
    <property type="match status" value="1"/>
</dbReference>
<reference evidence="18" key="1">
    <citation type="submission" date="2022-07" db="EMBL/GenBank/DDBJ databases">
        <title>Phylogenomic reconstructions and comparative analyses of Kickxellomycotina fungi.</title>
        <authorList>
            <person name="Reynolds N.K."/>
            <person name="Stajich J.E."/>
            <person name="Barry K."/>
            <person name="Grigoriev I.V."/>
            <person name="Crous P."/>
            <person name="Smith M.E."/>
        </authorList>
    </citation>
    <scope>NUCLEOTIDE SEQUENCE</scope>
    <source>
        <strain evidence="18">RSA 567</strain>
    </source>
</reference>
<proteinExistence type="inferred from homology"/>
<dbReference type="EC" id="6.1.1.17" evidence="3"/>
<evidence type="ECO:0000256" key="2">
    <source>
        <dbReference type="ARBA" id="ARBA00008927"/>
    </source>
</evidence>
<evidence type="ECO:0000256" key="1">
    <source>
        <dbReference type="ARBA" id="ARBA00004496"/>
    </source>
</evidence>
<dbReference type="Pfam" id="PF03950">
    <property type="entry name" value="tRNA-synt_1c_C"/>
    <property type="match status" value="1"/>
</dbReference>
<dbReference type="GO" id="GO:0010494">
    <property type="term" value="C:cytoplasmic stress granule"/>
    <property type="evidence" value="ECO:0007669"/>
    <property type="project" value="UniProtKB-ARBA"/>
</dbReference>
<evidence type="ECO:0000256" key="10">
    <source>
        <dbReference type="ARBA" id="ARBA00023146"/>
    </source>
</evidence>
<dbReference type="InterPro" id="IPR050132">
    <property type="entry name" value="Gln/Glu-tRNA_Ligase"/>
</dbReference>
<keyword evidence="4" id="KW-0963">Cytoplasm</keyword>
<dbReference type="HAMAP" id="MF_02076">
    <property type="entry name" value="Glu_tRNA_synth_type2"/>
    <property type="match status" value="1"/>
</dbReference>
<comment type="caution">
    <text evidence="18">The sequence shown here is derived from an EMBL/GenBank/DDBJ whole genome shotgun (WGS) entry which is preliminary data.</text>
</comment>
<dbReference type="GO" id="GO:0017102">
    <property type="term" value="C:methionyl glutamyl tRNA synthetase complex"/>
    <property type="evidence" value="ECO:0007669"/>
    <property type="project" value="UniProtKB-ARBA"/>
</dbReference>
<evidence type="ECO:0000313" key="19">
    <source>
        <dbReference type="Proteomes" id="UP001151582"/>
    </source>
</evidence>
<evidence type="ECO:0000256" key="6">
    <source>
        <dbReference type="ARBA" id="ARBA00022598"/>
    </source>
</evidence>
<dbReference type="AlphaFoldDB" id="A0A9W8B5I5"/>
<evidence type="ECO:0000256" key="7">
    <source>
        <dbReference type="ARBA" id="ARBA00022741"/>
    </source>
</evidence>
<keyword evidence="6 14" id="KW-0436">Ligase</keyword>
<dbReference type="InterPro" id="IPR020059">
    <property type="entry name" value="Glu/Gln-tRNA-synth_Ib_codon-bd"/>
</dbReference>
<dbReference type="FunFam" id="3.40.50.620:FF:000070">
    <property type="entry name" value="Bifunctional glutamate/proline--tRNA ligase"/>
    <property type="match status" value="1"/>
</dbReference>
<dbReference type="InterPro" id="IPR004526">
    <property type="entry name" value="Glu-tRNA-synth_arc/euk"/>
</dbReference>
<dbReference type="InterPro" id="IPR000924">
    <property type="entry name" value="Glu/Gln-tRNA-synth"/>
</dbReference>
<dbReference type="Gene3D" id="2.40.240.10">
    <property type="entry name" value="Ribosomal Protein L25, Chain P"/>
    <property type="match status" value="1"/>
</dbReference>
<dbReference type="PANTHER" id="PTHR43097">
    <property type="entry name" value="GLUTAMINE-TRNA LIGASE"/>
    <property type="match status" value="1"/>
</dbReference>
<accession>A0A9W8B5I5</accession>
<dbReference type="InterPro" id="IPR011035">
    <property type="entry name" value="Ribosomal_bL25/Gln-tRNA_synth"/>
</dbReference>
<dbReference type="Pfam" id="PF20974">
    <property type="entry name" value="tRNA-synt_1c_C2"/>
    <property type="match status" value="1"/>
</dbReference>
<feature type="domain" description="Glutamyl/glutaminyl-tRNA synthetase class Ib anti-codon binding" evidence="16">
    <location>
        <begin position="516"/>
        <end position="609"/>
    </location>
</feature>
<comment type="similarity">
    <text evidence="2">Belongs to the class-I aminoacyl-tRNA synthetase family. Glutamate--tRNA ligase type 2 subfamily.</text>
</comment>
<dbReference type="FunFam" id="3.90.800.10:FF:000001">
    <property type="entry name" value="Glutamine--tRNA ligase"/>
    <property type="match status" value="1"/>
</dbReference>
<gene>
    <name evidence="18" type="primary">GUS1</name>
    <name evidence="18" type="ORF">H4R34_003801</name>
</gene>
<evidence type="ECO:0000256" key="14">
    <source>
        <dbReference type="RuleBase" id="RU363037"/>
    </source>
</evidence>
<feature type="domain" description="Glutamyl/glutaminyl-tRNA synthetase class Ib catalytic" evidence="15">
    <location>
        <begin position="209"/>
        <end position="513"/>
    </location>
</feature>
<keyword evidence="5" id="KW-0597">Phosphoprotein</keyword>
<dbReference type="InterPro" id="IPR020058">
    <property type="entry name" value="Glu/Gln-tRNA-synth_Ib_cat-dom"/>
</dbReference>